<dbReference type="EMBL" id="BSXT01002279">
    <property type="protein sequence ID" value="GMF48132.1"/>
    <property type="molecule type" value="Genomic_DNA"/>
</dbReference>
<evidence type="ECO:0000313" key="12">
    <source>
        <dbReference type="EMBL" id="GMF48132.1"/>
    </source>
</evidence>
<dbReference type="InterPro" id="IPR043502">
    <property type="entry name" value="DNA/RNA_pol_sf"/>
</dbReference>
<evidence type="ECO:0000313" key="13">
    <source>
        <dbReference type="Proteomes" id="UP001165121"/>
    </source>
</evidence>
<keyword evidence="4" id="KW-0540">Nuclease</keyword>
<reference evidence="12" key="1">
    <citation type="submission" date="2023-04" db="EMBL/GenBank/DDBJ databases">
        <title>Phytophthora fragariaefolia NBRC 109709.</title>
        <authorList>
            <person name="Ichikawa N."/>
            <person name="Sato H."/>
            <person name="Tonouchi N."/>
        </authorList>
    </citation>
    <scope>NUCLEOTIDE SEQUENCE</scope>
    <source>
        <strain evidence="12">NBRC 109709</strain>
    </source>
</reference>
<proteinExistence type="predicted"/>
<sequence length="374" mass="42134">MFTRRTLKSNEINYGIVDKEVLALLRILDVCYTLLVTRSIKVLTRHSTLTWLVQSLGFNGRLGRWAALLSSWTLEVRRCEKGEDEILGTIAASITPREEGGEVLTAIAPKKQPRQTVVRPPPTVELDEHLLVVSFDGSARVKRGGGAYGAIVWKLPGWEVLATTSEYAPDLTVNEAAYRGLLLGFDLLAKVDRGRVIVHVDSNLGIRQMRGEIDSKAPGLQLLRQKALDQLRSRPQHEFLHMKREWNQSADRRITEAESHRSGRPSNRCHQIGSEATPTTGALQEVVVQQMRSERIVQAQNEEKWIADLKSYLQGNLADLTVEEAKACSKIADDYEVRHCHYGSTYRRPAVEGCVRHVMSWRTSKELGVWTPTH</sequence>
<evidence type="ECO:0000256" key="3">
    <source>
        <dbReference type="ARBA" id="ARBA00022695"/>
    </source>
</evidence>
<dbReference type="PANTHER" id="PTHR33064">
    <property type="entry name" value="POL PROTEIN"/>
    <property type="match status" value="1"/>
</dbReference>
<evidence type="ECO:0000256" key="1">
    <source>
        <dbReference type="ARBA" id="ARBA00022670"/>
    </source>
</evidence>
<dbReference type="InterPro" id="IPR002156">
    <property type="entry name" value="RNaseH_domain"/>
</dbReference>
<dbReference type="Gene3D" id="3.30.420.10">
    <property type="entry name" value="Ribonuclease H-like superfamily/Ribonuclease H"/>
    <property type="match status" value="1"/>
</dbReference>
<keyword evidence="7" id="KW-0378">Hydrolase</keyword>
<feature type="compositionally biased region" description="Basic and acidic residues" evidence="9">
    <location>
        <begin position="250"/>
        <end position="261"/>
    </location>
</feature>
<dbReference type="AlphaFoldDB" id="A0A9W7D0H4"/>
<evidence type="ECO:0000256" key="6">
    <source>
        <dbReference type="ARBA" id="ARBA00022759"/>
    </source>
</evidence>
<keyword evidence="2" id="KW-0808">Transferase</keyword>
<dbReference type="InterPro" id="IPR051320">
    <property type="entry name" value="Viral_Replic_Matur_Polypro"/>
</dbReference>
<dbReference type="GO" id="GO:0004190">
    <property type="term" value="F:aspartic-type endopeptidase activity"/>
    <property type="evidence" value="ECO:0007669"/>
    <property type="project" value="UniProtKB-KW"/>
</dbReference>
<dbReference type="PANTHER" id="PTHR33064:SF37">
    <property type="entry name" value="RIBONUCLEASE H"/>
    <property type="match status" value="1"/>
</dbReference>
<keyword evidence="3" id="KW-0548">Nucleotidyltransferase</keyword>
<accession>A0A9W7D0H4</accession>
<gene>
    <name evidence="12" type="ORF">Pfra01_001845900</name>
</gene>
<dbReference type="GO" id="GO:0003676">
    <property type="term" value="F:nucleic acid binding"/>
    <property type="evidence" value="ECO:0007669"/>
    <property type="project" value="InterPro"/>
</dbReference>
<keyword evidence="8" id="KW-0695">RNA-directed DNA polymerase</keyword>
<organism evidence="12 13">
    <name type="scientific">Phytophthora fragariaefolia</name>
    <dbReference type="NCBI Taxonomy" id="1490495"/>
    <lineage>
        <taxon>Eukaryota</taxon>
        <taxon>Sar</taxon>
        <taxon>Stramenopiles</taxon>
        <taxon>Oomycota</taxon>
        <taxon>Peronosporomycetes</taxon>
        <taxon>Peronosporales</taxon>
        <taxon>Peronosporaceae</taxon>
        <taxon>Phytophthora</taxon>
    </lineage>
</organism>
<dbReference type="Proteomes" id="UP001165121">
    <property type="component" value="Unassembled WGS sequence"/>
</dbReference>
<dbReference type="GO" id="GO:0006508">
    <property type="term" value="P:proteolysis"/>
    <property type="evidence" value="ECO:0007669"/>
    <property type="project" value="UniProtKB-KW"/>
</dbReference>
<feature type="domain" description="Reverse transcriptase RNase H-like" evidence="11">
    <location>
        <begin position="2"/>
        <end position="71"/>
    </location>
</feature>
<dbReference type="Pfam" id="PF17917">
    <property type="entry name" value="RT_RNaseH"/>
    <property type="match status" value="1"/>
</dbReference>
<dbReference type="SUPFAM" id="SSF56672">
    <property type="entry name" value="DNA/RNA polymerases"/>
    <property type="match status" value="1"/>
</dbReference>
<keyword evidence="13" id="KW-1185">Reference proteome</keyword>
<name>A0A9W7D0H4_9STRA</name>
<evidence type="ECO:0000256" key="8">
    <source>
        <dbReference type="ARBA" id="ARBA00022918"/>
    </source>
</evidence>
<evidence type="ECO:0000256" key="4">
    <source>
        <dbReference type="ARBA" id="ARBA00022722"/>
    </source>
</evidence>
<keyword evidence="6" id="KW-0255">Endonuclease</keyword>
<dbReference type="SUPFAM" id="SSF53098">
    <property type="entry name" value="Ribonuclease H-like"/>
    <property type="match status" value="1"/>
</dbReference>
<feature type="compositionally biased region" description="Polar residues" evidence="9">
    <location>
        <begin position="264"/>
        <end position="274"/>
    </location>
</feature>
<dbReference type="InterPro" id="IPR041373">
    <property type="entry name" value="RT_RNaseH"/>
</dbReference>
<dbReference type="InterPro" id="IPR036397">
    <property type="entry name" value="RNaseH_sf"/>
</dbReference>
<protein>
    <submittedName>
        <fullName evidence="12">Unnamed protein product</fullName>
    </submittedName>
</protein>
<evidence type="ECO:0000259" key="11">
    <source>
        <dbReference type="Pfam" id="PF17917"/>
    </source>
</evidence>
<evidence type="ECO:0000256" key="9">
    <source>
        <dbReference type="SAM" id="MobiDB-lite"/>
    </source>
</evidence>
<evidence type="ECO:0000256" key="2">
    <source>
        <dbReference type="ARBA" id="ARBA00022679"/>
    </source>
</evidence>
<evidence type="ECO:0000256" key="5">
    <source>
        <dbReference type="ARBA" id="ARBA00022750"/>
    </source>
</evidence>
<comment type="caution">
    <text evidence="12">The sequence shown here is derived from an EMBL/GenBank/DDBJ whole genome shotgun (WGS) entry which is preliminary data.</text>
</comment>
<evidence type="ECO:0000256" key="7">
    <source>
        <dbReference type="ARBA" id="ARBA00022801"/>
    </source>
</evidence>
<dbReference type="InterPro" id="IPR012337">
    <property type="entry name" value="RNaseH-like_sf"/>
</dbReference>
<feature type="domain" description="RNase H type-1" evidence="10">
    <location>
        <begin position="135"/>
        <end position="251"/>
    </location>
</feature>
<dbReference type="GO" id="GO:0004523">
    <property type="term" value="F:RNA-DNA hybrid ribonuclease activity"/>
    <property type="evidence" value="ECO:0007669"/>
    <property type="project" value="InterPro"/>
</dbReference>
<dbReference type="OrthoDB" id="1001301at2759"/>
<dbReference type="Pfam" id="PF13456">
    <property type="entry name" value="RVT_3"/>
    <property type="match status" value="1"/>
</dbReference>
<feature type="region of interest" description="Disordered" evidence="9">
    <location>
        <begin position="250"/>
        <end position="274"/>
    </location>
</feature>
<keyword evidence="5" id="KW-0064">Aspartyl protease</keyword>
<keyword evidence="1" id="KW-0645">Protease</keyword>
<dbReference type="GO" id="GO:0003964">
    <property type="term" value="F:RNA-directed DNA polymerase activity"/>
    <property type="evidence" value="ECO:0007669"/>
    <property type="project" value="UniProtKB-KW"/>
</dbReference>
<evidence type="ECO:0000259" key="10">
    <source>
        <dbReference type="Pfam" id="PF13456"/>
    </source>
</evidence>